<evidence type="ECO:0000256" key="1">
    <source>
        <dbReference type="ARBA" id="ARBA00023015"/>
    </source>
</evidence>
<dbReference type="PANTHER" id="PTHR30146">
    <property type="entry name" value="LACI-RELATED TRANSCRIPTIONAL REPRESSOR"/>
    <property type="match status" value="1"/>
</dbReference>
<keyword evidence="3" id="KW-0804">Transcription</keyword>
<evidence type="ECO:0000259" key="4">
    <source>
        <dbReference type="PROSITE" id="PS50932"/>
    </source>
</evidence>
<dbReference type="CDD" id="cd01392">
    <property type="entry name" value="HTH_LacI"/>
    <property type="match status" value="1"/>
</dbReference>
<evidence type="ECO:0000313" key="6">
    <source>
        <dbReference type="Proteomes" id="UP000190541"/>
    </source>
</evidence>
<feature type="domain" description="HTH lacI-type" evidence="4">
    <location>
        <begin position="11"/>
        <end position="65"/>
    </location>
</feature>
<dbReference type="Pfam" id="PF00356">
    <property type="entry name" value="LacI"/>
    <property type="match status" value="1"/>
</dbReference>
<proteinExistence type="predicted"/>
<dbReference type="AlphaFoldDB" id="A0A1T5DPR2"/>
<dbReference type="PANTHER" id="PTHR30146:SF144">
    <property type="entry name" value="LACI-FAMILY TRANSCRIPTION REGULATOR"/>
    <property type="match status" value="1"/>
</dbReference>
<dbReference type="RefSeq" id="WP_079717559.1">
    <property type="nucleotide sequence ID" value="NZ_FUYS01000007.1"/>
</dbReference>
<dbReference type="GO" id="GO:0003700">
    <property type="term" value="F:DNA-binding transcription factor activity"/>
    <property type="evidence" value="ECO:0007669"/>
    <property type="project" value="TreeGrafter"/>
</dbReference>
<dbReference type="EMBL" id="FUYS01000007">
    <property type="protein sequence ID" value="SKB73767.1"/>
    <property type="molecule type" value="Genomic_DNA"/>
</dbReference>
<dbReference type="Pfam" id="PF13407">
    <property type="entry name" value="Peripla_BP_4"/>
    <property type="match status" value="1"/>
</dbReference>
<dbReference type="OrthoDB" id="628703at2"/>
<organism evidence="5 6">
    <name type="scientific">Parapedobacter luteus</name>
    <dbReference type="NCBI Taxonomy" id="623280"/>
    <lineage>
        <taxon>Bacteria</taxon>
        <taxon>Pseudomonadati</taxon>
        <taxon>Bacteroidota</taxon>
        <taxon>Sphingobacteriia</taxon>
        <taxon>Sphingobacteriales</taxon>
        <taxon>Sphingobacteriaceae</taxon>
        <taxon>Parapedobacter</taxon>
    </lineage>
</organism>
<gene>
    <name evidence="5" type="ORF">SAMN05660226_02892</name>
</gene>
<dbReference type="Gene3D" id="1.10.260.40">
    <property type="entry name" value="lambda repressor-like DNA-binding domains"/>
    <property type="match status" value="1"/>
</dbReference>
<dbReference type="STRING" id="623280.SAMN05660226_02892"/>
<dbReference type="PROSITE" id="PS50932">
    <property type="entry name" value="HTH_LACI_2"/>
    <property type="match status" value="1"/>
</dbReference>
<dbReference type="SUPFAM" id="SSF53822">
    <property type="entry name" value="Periplasmic binding protein-like I"/>
    <property type="match status" value="1"/>
</dbReference>
<accession>A0A1T5DPR2</accession>
<protein>
    <submittedName>
        <fullName evidence="5">Transcriptional regulator, LacI family</fullName>
    </submittedName>
</protein>
<sequence length="357" mass="40222">MKKERAEGQLSGVKEIARRAGVSIATVDRVIHNRKGVSEATRQRINEIIEDIGFQPNILASRLASKKTNRFAVLIPNASETDYWEAPRKGVERAYQEIKQYGIQLEQFLFDLNDKTTFAKHATTILDGDFDGVVLAPSFVNEARKFTAACESRKIPYVFVNSDVPGAESLAYVGPHLFKSGRLAGQLIRFGVKSGKVLLVNISREIDAYHHLLRKEEGFRSYINRTNKKNSVIHIEKIDITVTNDKAVGEAVGAVLEAHADVAAIFVTNSRVRSVAKYLRKRRKNKLTLIGYDLIEENIGYLTEGTIDFLIGQKPEEQGYLGLMVLFQAVVMGKKIDKEQYMPIDIITRENVEFYKN</sequence>
<dbReference type="InterPro" id="IPR028082">
    <property type="entry name" value="Peripla_BP_I"/>
</dbReference>
<evidence type="ECO:0000256" key="2">
    <source>
        <dbReference type="ARBA" id="ARBA00023125"/>
    </source>
</evidence>
<keyword evidence="2" id="KW-0238">DNA-binding</keyword>
<dbReference type="PROSITE" id="PS00356">
    <property type="entry name" value="HTH_LACI_1"/>
    <property type="match status" value="1"/>
</dbReference>
<name>A0A1T5DPR2_9SPHI</name>
<dbReference type="InterPro" id="IPR000843">
    <property type="entry name" value="HTH_LacI"/>
</dbReference>
<dbReference type="Gene3D" id="3.40.50.2300">
    <property type="match status" value="2"/>
</dbReference>
<evidence type="ECO:0000313" key="5">
    <source>
        <dbReference type="EMBL" id="SKB73767.1"/>
    </source>
</evidence>
<evidence type="ECO:0000256" key="3">
    <source>
        <dbReference type="ARBA" id="ARBA00023163"/>
    </source>
</evidence>
<dbReference type="InterPro" id="IPR010982">
    <property type="entry name" value="Lambda_DNA-bd_dom_sf"/>
</dbReference>
<dbReference type="InterPro" id="IPR025997">
    <property type="entry name" value="SBP_2_dom"/>
</dbReference>
<dbReference type="SMART" id="SM00354">
    <property type="entry name" value="HTH_LACI"/>
    <property type="match status" value="1"/>
</dbReference>
<dbReference type="SUPFAM" id="SSF47413">
    <property type="entry name" value="lambda repressor-like DNA-binding domains"/>
    <property type="match status" value="1"/>
</dbReference>
<keyword evidence="6" id="KW-1185">Reference proteome</keyword>
<keyword evidence="1" id="KW-0805">Transcription regulation</keyword>
<dbReference type="Proteomes" id="UP000190541">
    <property type="component" value="Unassembled WGS sequence"/>
</dbReference>
<dbReference type="GO" id="GO:0000976">
    <property type="term" value="F:transcription cis-regulatory region binding"/>
    <property type="evidence" value="ECO:0007669"/>
    <property type="project" value="TreeGrafter"/>
</dbReference>
<dbReference type="CDD" id="cd06307">
    <property type="entry name" value="PBP1_sugar_binding"/>
    <property type="match status" value="1"/>
</dbReference>
<reference evidence="5 6" key="1">
    <citation type="submission" date="2017-02" db="EMBL/GenBank/DDBJ databases">
        <authorList>
            <person name="Peterson S.W."/>
        </authorList>
    </citation>
    <scope>NUCLEOTIDE SEQUENCE [LARGE SCALE GENOMIC DNA]</scope>
    <source>
        <strain evidence="5 6">DSM 22899</strain>
    </source>
</reference>